<dbReference type="SUPFAM" id="SSF57716">
    <property type="entry name" value="Glucocorticoid receptor-like (DNA-binding domain)"/>
    <property type="match status" value="1"/>
</dbReference>
<dbReference type="InterPro" id="IPR001781">
    <property type="entry name" value="Znf_LIM"/>
</dbReference>
<feature type="domain" description="LIM zinc-binding" evidence="6">
    <location>
        <begin position="41"/>
        <end position="100"/>
    </location>
</feature>
<dbReference type="GO" id="GO:0005634">
    <property type="term" value="C:nucleus"/>
    <property type="evidence" value="ECO:0007669"/>
    <property type="project" value="TreeGrafter"/>
</dbReference>
<feature type="non-terminal residue" evidence="7">
    <location>
        <position position="1"/>
    </location>
</feature>
<dbReference type="GO" id="GO:0003712">
    <property type="term" value="F:transcription coregulator activity"/>
    <property type="evidence" value="ECO:0007669"/>
    <property type="project" value="TreeGrafter"/>
</dbReference>
<evidence type="ECO:0000256" key="3">
    <source>
        <dbReference type="ARBA" id="ARBA00022833"/>
    </source>
</evidence>
<organism evidence="7 8">
    <name type="scientific">Schizothecium vesticola</name>
    <dbReference type="NCBI Taxonomy" id="314040"/>
    <lineage>
        <taxon>Eukaryota</taxon>
        <taxon>Fungi</taxon>
        <taxon>Dikarya</taxon>
        <taxon>Ascomycota</taxon>
        <taxon>Pezizomycotina</taxon>
        <taxon>Sordariomycetes</taxon>
        <taxon>Sordariomycetidae</taxon>
        <taxon>Sordariales</taxon>
        <taxon>Schizotheciaceae</taxon>
        <taxon>Schizothecium</taxon>
    </lineage>
</organism>
<reference evidence="7" key="1">
    <citation type="submission" date="2023-06" db="EMBL/GenBank/DDBJ databases">
        <title>Genome-scale phylogeny and comparative genomics of the fungal order Sordariales.</title>
        <authorList>
            <consortium name="Lawrence Berkeley National Laboratory"/>
            <person name="Hensen N."/>
            <person name="Bonometti L."/>
            <person name="Westerberg I."/>
            <person name="Brannstrom I.O."/>
            <person name="Guillou S."/>
            <person name="Cros-Aarteil S."/>
            <person name="Calhoun S."/>
            <person name="Haridas S."/>
            <person name="Kuo A."/>
            <person name="Mondo S."/>
            <person name="Pangilinan J."/>
            <person name="Riley R."/>
            <person name="LaButti K."/>
            <person name="Andreopoulos B."/>
            <person name="Lipzen A."/>
            <person name="Chen C."/>
            <person name="Yanf M."/>
            <person name="Daum C."/>
            <person name="Ng V."/>
            <person name="Clum A."/>
            <person name="Steindorff A."/>
            <person name="Ohm R."/>
            <person name="Martin F."/>
            <person name="Silar P."/>
            <person name="Natvig D."/>
            <person name="Lalanne C."/>
            <person name="Gautier V."/>
            <person name="Ament-velasquez S.L."/>
            <person name="Kruys A."/>
            <person name="Hutchinson M.I."/>
            <person name="Powell A.J."/>
            <person name="Barry K."/>
            <person name="Miller A.N."/>
            <person name="Grigoriev I.V."/>
            <person name="Debuchy R."/>
            <person name="Gladieux P."/>
            <person name="Thoren M.H."/>
            <person name="Johannesson H."/>
        </authorList>
    </citation>
    <scope>NUCLEOTIDE SEQUENCE</scope>
    <source>
        <strain evidence="7">SMH3187-1</strain>
    </source>
</reference>
<evidence type="ECO:0000313" key="8">
    <source>
        <dbReference type="Proteomes" id="UP001172155"/>
    </source>
</evidence>
<evidence type="ECO:0000313" key="7">
    <source>
        <dbReference type="EMBL" id="KAK0746948.1"/>
    </source>
</evidence>
<dbReference type="PANTHER" id="PTHR24205">
    <property type="entry name" value="FOUR AND A HALF LIM DOMAINS PROTEIN"/>
    <property type="match status" value="1"/>
</dbReference>
<dbReference type="Pfam" id="PF00412">
    <property type="entry name" value="LIM"/>
    <property type="match status" value="2"/>
</dbReference>
<name>A0AA40EWP3_9PEZI</name>
<dbReference type="PROSITE" id="PS50023">
    <property type="entry name" value="LIM_DOMAIN_2"/>
    <property type="match status" value="1"/>
</dbReference>
<evidence type="ECO:0000259" key="6">
    <source>
        <dbReference type="PROSITE" id="PS50023"/>
    </source>
</evidence>
<gene>
    <name evidence="7" type="ORF">B0T18DRAFT_305256</name>
</gene>
<dbReference type="Proteomes" id="UP001172155">
    <property type="component" value="Unassembled WGS sequence"/>
</dbReference>
<keyword evidence="4 5" id="KW-0440">LIM domain</keyword>
<dbReference type="Gene3D" id="2.10.110.10">
    <property type="entry name" value="Cysteine Rich Protein"/>
    <property type="match status" value="2"/>
</dbReference>
<protein>
    <recommendedName>
        <fullName evidence="6">LIM zinc-binding domain-containing protein</fullName>
    </recommendedName>
</protein>
<dbReference type="AlphaFoldDB" id="A0AA40EWP3"/>
<evidence type="ECO:0000256" key="1">
    <source>
        <dbReference type="ARBA" id="ARBA00022723"/>
    </source>
</evidence>
<dbReference type="SMART" id="SM00132">
    <property type="entry name" value="LIM"/>
    <property type="match status" value="2"/>
</dbReference>
<dbReference type="GO" id="GO:0030695">
    <property type="term" value="F:GTPase regulator activity"/>
    <property type="evidence" value="ECO:0007669"/>
    <property type="project" value="UniProtKB-ARBA"/>
</dbReference>
<evidence type="ECO:0000256" key="5">
    <source>
        <dbReference type="PROSITE-ProRule" id="PRU00125"/>
    </source>
</evidence>
<keyword evidence="8" id="KW-1185">Reference proteome</keyword>
<sequence>IEGRRWHLDCFRCNTCNILLETDANLLLLGDGALICNACVYDCSACGNKIEDLAILTSDQAFCATCFRCRNCEEKIENLRYARTSHGIFCMNCHESLMARRRKKTREEA</sequence>
<feature type="non-terminal residue" evidence="7">
    <location>
        <position position="109"/>
    </location>
</feature>
<keyword evidence="1 5" id="KW-0479">Metal-binding</keyword>
<comment type="caution">
    <text evidence="7">The sequence shown here is derived from an EMBL/GenBank/DDBJ whole genome shotgun (WGS) entry which is preliminary data.</text>
</comment>
<dbReference type="PANTHER" id="PTHR24205:SF4">
    <property type="entry name" value="PROTEIN ESPINAS"/>
    <property type="match status" value="1"/>
</dbReference>
<evidence type="ECO:0000256" key="4">
    <source>
        <dbReference type="ARBA" id="ARBA00023038"/>
    </source>
</evidence>
<keyword evidence="3 5" id="KW-0862">Zinc</keyword>
<proteinExistence type="predicted"/>
<dbReference type="EMBL" id="JAUKUD010000004">
    <property type="protein sequence ID" value="KAK0746948.1"/>
    <property type="molecule type" value="Genomic_DNA"/>
</dbReference>
<accession>A0AA40EWP3</accession>
<keyword evidence="2" id="KW-0677">Repeat</keyword>
<evidence type="ECO:0000256" key="2">
    <source>
        <dbReference type="ARBA" id="ARBA00022737"/>
    </source>
</evidence>
<dbReference type="GO" id="GO:0046872">
    <property type="term" value="F:metal ion binding"/>
    <property type="evidence" value="ECO:0007669"/>
    <property type="project" value="UniProtKB-KW"/>
</dbReference>